<gene>
    <name evidence="1" type="ORF">GCM10023216_28620</name>
</gene>
<comment type="caution">
    <text evidence="1">The sequence shown here is derived from an EMBL/GenBank/DDBJ whole genome shotgun (WGS) entry which is preliminary data.</text>
</comment>
<reference evidence="2" key="1">
    <citation type="journal article" date="2019" name="Int. J. Syst. Evol. Microbiol.">
        <title>The Global Catalogue of Microorganisms (GCM) 10K type strain sequencing project: providing services to taxonomists for standard genome sequencing and annotation.</title>
        <authorList>
            <consortium name="The Broad Institute Genomics Platform"/>
            <consortium name="The Broad Institute Genome Sequencing Center for Infectious Disease"/>
            <person name="Wu L."/>
            <person name="Ma J."/>
        </authorList>
    </citation>
    <scope>NUCLEOTIDE SEQUENCE [LARGE SCALE GENOMIC DNA]</scope>
    <source>
        <strain evidence="2">JCM 18063</strain>
    </source>
</reference>
<keyword evidence="2" id="KW-1185">Reference proteome</keyword>
<proteinExistence type="predicted"/>
<sequence length="164" mass="16850">MTTVGQLRKAALGLPGVEEVDGAFTVEGATFAVGLPGGAVELALTGTDAERVLTEHPTAERVVGRPRVQVPLADLDGQQLNHWVRRAWFGRAPRELIEAISAADTVEPGAVGDLPASIGRPATRGLAGAGIVSLADVAARSDAELLAIHGVGPKAVRLLREATG</sequence>
<name>A0ABP8YM93_9MICO</name>
<dbReference type="Proteomes" id="UP001500956">
    <property type="component" value="Unassembled WGS sequence"/>
</dbReference>
<organism evidence="1 2">
    <name type="scientific">Isoptericola chiayiensis</name>
    <dbReference type="NCBI Taxonomy" id="579446"/>
    <lineage>
        <taxon>Bacteria</taxon>
        <taxon>Bacillati</taxon>
        <taxon>Actinomycetota</taxon>
        <taxon>Actinomycetes</taxon>
        <taxon>Micrococcales</taxon>
        <taxon>Promicromonosporaceae</taxon>
        <taxon>Isoptericola</taxon>
    </lineage>
</organism>
<evidence type="ECO:0008006" key="3">
    <source>
        <dbReference type="Google" id="ProtNLM"/>
    </source>
</evidence>
<accession>A0ABP8YM93</accession>
<evidence type="ECO:0000313" key="2">
    <source>
        <dbReference type="Proteomes" id="UP001500956"/>
    </source>
</evidence>
<dbReference type="EMBL" id="BAABID010000015">
    <property type="protein sequence ID" value="GAA4734259.1"/>
    <property type="molecule type" value="Genomic_DNA"/>
</dbReference>
<protein>
    <recommendedName>
        <fullName evidence="3">Helix-hairpin-helix domain-containing protein</fullName>
    </recommendedName>
</protein>
<dbReference type="RefSeq" id="WP_172153575.1">
    <property type="nucleotide sequence ID" value="NZ_BAABID010000015.1"/>
</dbReference>
<evidence type="ECO:0000313" key="1">
    <source>
        <dbReference type="EMBL" id="GAA4734259.1"/>
    </source>
</evidence>